<comment type="caution">
    <text evidence="1">The sequence shown here is derived from an EMBL/GenBank/DDBJ whole genome shotgun (WGS) entry which is preliminary data.</text>
</comment>
<sequence>MRVRFLVLNFCKRASCHAGSWEQFELEEGFGIGLGIKIRKEDDSHCCSCSIDGCNGVGDSTRFALGRREYEKLPALEDPGHLSSTYVESMVHALVSPISHQGEGVSGERWVGWSRREEGAEQCVYSNGIVTLVRITTRKTQLEVEVLIRDTFPQKFDDYGVFPRGIESFVFFLKKGKGLCIYYKPGT</sequence>
<evidence type="ECO:0000313" key="2">
    <source>
        <dbReference type="Proteomes" id="UP000823775"/>
    </source>
</evidence>
<proteinExistence type="predicted"/>
<gene>
    <name evidence="1" type="ORF">HAX54_044530</name>
</gene>
<accession>A0ABS8RSJ9</accession>
<evidence type="ECO:0000313" key="1">
    <source>
        <dbReference type="EMBL" id="MCD7448584.1"/>
    </source>
</evidence>
<dbReference type="EMBL" id="JACEIK010000068">
    <property type="protein sequence ID" value="MCD7448584.1"/>
    <property type="molecule type" value="Genomic_DNA"/>
</dbReference>
<dbReference type="Proteomes" id="UP000823775">
    <property type="component" value="Unassembled WGS sequence"/>
</dbReference>
<protein>
    <submittedName>
        <fullName evidence="1">Uncharacterized protein</fullName>
    </submittedName>
</protein>
<name>A0ABS8RSJ9_DATST</name>
<organism evidence="1 2">
    <name type="scientific">Datura stramonium</name>
    <name type="common">Jimsonweed</name>
    <name type="synonym">Common thornapple</name>
    <dbReference type="NCBI Taxonomy" id="4076"/>
    <lineage>
        <taxon>Eukaryota</taxon>
        <taxon>Viridiplantae</taxon>
        <taxon>Streptophyta</taxon>
        <taxon>Embryophyta</taxon>
        <taxon>Tracheophyta</taxon>
        <taxon>Spermatophyta</taxon>
        <taxon>Magnoliopsida</taxon>
        <taxon>eudicotyledons</taxon>
        <taxon>Gunneridae</taxon>
        <taxon>Pentapetalae</taxon>
        <taxon>asterids</taxon>
        <taxon>lamiids</taxon>
        <taxon>Solanales</taxon>
        <taxon>Solanaceae</taxon>
        <taxon>Solanoideae</taxon>
        <taxon>Datureae</taxon>
        <taxon>Datura</taxon>
    </lineage>
</organism>
<keyword evidence="2" id="KW-1185">Reference proteome</keyword>
<reference evidence="1 2" key="1">
    <citation type="journal article" date="2021" name="BMC Genomics">
        <title>Datura genome reveals duplications of psychoactive alkaloid biosynthetic genes and high mutation rate following tissue culture.</title>
        <authorList>
            <person name="Rajewski A."/>
            <person name="Carter-House D."/>
            <person name="Stajich J."/>
            <person name="Litt A."/>
        </authorList>
    </citation>
    <scope>NUCLEOTIDE SEQUENCE [LARGE SCALE GENOMIC DNA]</scope>
    <source>
        <strain evidence="1">AR-01</strain>
    </source>
</reference>